<dbReference type="Pfam" id="PF05272">
    <property type="entry name" value="VapE-like_dom"/>
    <property type="match status" value="1"/>
</dbReference>
<evidence type="ECO:0000259" key="1">
    <source>
        <dbReference type="Pfam" id="PF05272"/>
    </source>
</evidence>
<dbReference type="EMBL" id="JADCKB010000008">
    <property type="protein sequence ID" value="MBE5039840.1"/>
    <property type="molecule type" value="Genomic_DNA"/>
</dbReference>
<keyword evidence="3" id="KW-1185">Reference proteome</keyword>
<dbReference type="RefSeq" id="WP_226392393.1">
    <property type="nucleotide sequence ID" value="NZ_JADCKB010000008.1"/>
</dbReference>
<feature type="domain" description="Virulence-associated protein E-like" evidence="1">
    <location>
        <begin position="453"/>
        <end position="670"/>
    </location>
</feature>
<accession>A0A9D5M068</accession>
<reference evidence="2" key="1">
    <citation type="submission" date="2020-10" db="EMBL/GenBank/DDBJ databases">
        <title>ChiBAC.</title>
        <authorList>
            <person name="Zenner C."/>
            <person name="Hitch T.C.A."/>
            <person name="Clavel T."/>
        </authorList>
    </citation>
    <scope>NUCLEOTIDE SEQUENCE</scope>
    <source>
        <strain evidence="2">DSM 107454</strain>
    </source>
</reference>
<dbReference type="Proteomes" id="UP000806542">
    <property type="component" value="Unassembled WGS sequence"/>
</dbReference>
<organism evidence="2 3">
    <name type="scientific">Ructibacterium gallinarum</name>
    <dbReference type="NCBI Taxonomy" id="2779355"/>
    <lineage>
        <taxon>Bacteria</taxon>
        <taxon>Bacillati</taxon>
        <taxon>Bacillota</taxon>
        <taxon>Clostridia</taxon>
        <taxon>Eubacteriales</taxon>
        <taxon>Oscillospiraceae</taxon>
        <taxon>Ructibacterium</taxon>
    </lineage>
</organism>
<name>A0A9D5M068_9FIRM</name>
<dbReference type="PANTHER" id="PTHR34985">
    <property type="entry name" value="SLR0554 PROTEIN"/>
    <property type="match status" value="1"/>
</dbReference>
<evidence type="ECO:0000313" key="3">
    <source>
        <dbReference type="Proteomes" id="UP000806542"/>
    </source>
</evidence>
<dbReference type="AlphaFoldDB" id="A0A9D5M068"/>
<gene>
    <name evidence="2" type="ORF">INF28_05100</name>
</gene>
<evidence type="ECO:0000313" key="2">
    <source>
        <dbReference type="EMBL" id="MBE5039840.1"/>
    </source>
</evidence>
<dbReference type="PANTHER" id="PTHR34985:SF1">
    <property type="entry name" value="SLR0554 PROTEIN"/>
    <property type="match status" value="1"/>
</dbReference>
<dbReference type="InterPro" id="IPR007936">
    <property type="entry name" value="VapE-like_dom"/>
</dbReference>
<dbReference type="SUPFAM" id="SSF52540">
    <property type="entry name" value="P-loop containing nucleoside triphosphate hydrolases"/>
    <property type="match status" value="1"/>
</dbReference>
<sequence length="787" mass="89645">MKIAIGNRRTDKCWKNSDISWEDFCLKISSTLRTTETVEEYQKMKKGRQDEIKDVGGFVGGHLAQGRRRNGNVLCRSMLTLDMDYATRDVWEQIQSLYDYKCCVYSTHKHTAEHPRLRLIIPLSREISEDEYPAVSRMVAKEIGMDMFDDTTYEPCRLMYWPSTPVNGVFFSDVKTGVLLDPDSYLARYDDWRDVSTWPVSSRQSEVAKRTVSMQADPLIKPGVIGAFCRAYAIEDAIETFLADVYAPSAVTGRFDYIPADSSAGLVLYDGRFAYSHHATDPACGKLLNAFDLVRIHKFRDLDEQCPANTPAAKLPSFKAMGDFAVKDEKVKAVLAADRMARAETEFCGENWQAALDIDKTGKIKDTLTNISIILKYDENLKNIVYNQFKNMLDVVGALPWKQVKPGWSDTDLACAKMYFERMYGIWSPTKFKDALLAVASAERLYHPVKDYLSALKWDGVKRVDTLLVDYLGAEDTPYVRAVTRKTLVAAVARIFKPGTKFDSILVLNGKQGIGKSTLFARLGRQWFSDSLSISDMKDKTASEKLQGYWILEISELNGMKKVDVETIKSFISRTDDKYRQAYGVSVESHPRSCIIIGTTNSDGGFLRDITGNRRFFPVRVSGQGKYKPWELTQVDQIWAEAVEYYNRGEELFLKDDAASQAYAMQRDAMETDDREGLVDEYLNTLLPEEWPKMDLFERRSFLNGSEFGESRRTGTQPRERVCAMEIWCECFGKNREAIRKSDSYEIEGILYKLGGWERYSENASGKLRIPGYGIQKAYVRVADEKQ</sequence>
<dbReference type="InterPro" id="IPR027417">
    <property type="entry name" value="P-loop_NTPase"/>
</dbReference>
<protein>
    <recommendedName>
        <fullName evidence="1">Virulence-associated protein E-like domain-containing protein</fullName>
    </recommendedName>
</protein>
<comment type="caution">
    <text evidence="2">The sequence shown here is derived from an EMBL/GenBank/DDBJ whole genome shotgun (WGS) entry which is preliminary data.</text>
</comment>
<proteinExistence type="predicted"/>